<gene>
    <name evidence="1" type="ORF">DY78_GL001675</name>
</gene>
<name>A0A0R2NE01_9LACO</name>
<dbReference type="AlphaFoldDB" id="A0A0R2NE01"/>
<dbReference type="RefSeq" id="WP_024624798.1">
    <property type="nucleotide sequence ID" value="NZ_AYGX02000164.1"/>
</dbReference>
<accession>A0A0R2NE01</accession>
<proteinExistence type="predicted"/>
<dbReference type="Proteomes" id="UP000050920">
    <property type="component" value="Unassembled WGS sequence"/>
</dbReference>
<evidence type="ECO:0008006" key="3">
    <source>
        <dbReference type="Google" id="ProtNLM"/>
    </source>
</evidence>
<dbReference type="InterPro" id="IPR010982">
    <property type="entry name" value="Lambda_DNA-bd_dom_sf"/>
</dbReference>
<comment type="caution">
    <text evidence="1">The sequence shown here is derived from an EMBL/GenBank/DDBJ whole genome shotgun (WGS) entry which is preliminary data.</text>
</comment>
<keyword evidence="2" id="KW-1185">Reference proteome</keyword>
<protein>
    <recommendedName>
        <fullName evidence="3">HTH cro/C1-type domain-containing protein</fullName>
    </recommendedName>
</protein>
<evidence type="ECO:0000313" key="2">
    <source>
        <dbReference type="Proteomes" id="UP000050920"/>
    </source>
</evidence>
<evidence type="ECO:0000313" key="1">
    <source>
        <dbReference type="EMBL" id="KRO24095.1"/>
    </source>
</evidence>
<sequence>MQSIPTPTISEILQTEFLTPQQLSVSQFAQRLSWSPAQVDALMHDHLAITPELSQQLGGVLGVSELHFWHLQQDIDQRNRANQHD</sequence>
<dbReference type="GO" id="GO:0003677">
    <property type="term" value="F:DNA binding"/>
    <property type="evidence" value="ECO:0007669"/>
    <property type="project" value="InterPro"/>
</dbReference>
<dbReference type="EMBL" id="AYGX02000164">
    <property type="protein sequence ID" value="KRO24095.1"/>
    <property type="molecule type" value="Genomic_DNA"/>
</dbReference>
<organism evidence="1 2">
    <name type="scientific">Lactiplantibacillus fabifermentans DSM 21115</name>
    <dbReference type="NCBI Taxonomy" id="1413187"/>
    <lineage>
        <taxon>Bacteria</taxon>
        <taxon>Bacillati</taxon>
        <taxon>Bacillota</taxon>
        <taxon>Bacilli</taxon>
        <taxon>Lactobacillales</taxon>
        <taxon>Lactobacillaceae</taxon>
        <taxon>Lactiplantibacillus</taxon>
    </lineage>
</organism>
<dbReference type="Gene3D" id="1.10.260.40">
    <property type="entry name" value="lambda repressor-like DNA-binding domains"/>
    <property type="match status" value="1"/>
</dbReference>
<dbReference type="SUPFAM" id="SSF47413">
    <property type="entry name" value="lambda repressor-like DNA-binding domains"/>
    <property type="match status" value="1"/>
</dbReference>
<reference evidence="1 2" key="1">
    <citation type="journal article" date="2015" name="Genome Announc.">
        <title>Expanding the biotechnology potential of lactobacilli through comparative genomics of 213 strains and associated genera.</title>
        <authorList>
            <person name="Sun Z."/>
            <person name="Harris H.M."/>
            <person name="McCann A."/>
            <person name="Guo C."/>
            <person name="Argimon S."/>
            <person name="Zhang W."/>
            <person name="Yang X."/>
            <person name="Jeffery I.B."/>
            <person name="Cooney J.C."/>
            <person name="Kagawa T.F."/>
            <person name="Liu W."/>
            <person name="Song Y."/>
            <person name="Salvetti E."/>
            <person name="Wrobel A."/>
            <person name="Rasinkangas P."/>
            <person name="Parkhill J."/>
            <person name="Rea M.C."/>
            <person name="O'Sullivan O."/>
            <person name="Ritari J."/>
            <person name="Douillard F.P."/>
            <person name="Paul Ross R."/>
            <person name="Yang R."/>
            <person name="Briner A.E."/>
            <person name="Felis G.E."/>
            <person name="de Vos W.M."/>
            <person name="Barrangou R."/>
            <person name="Klaenhammer T.R."/>
            <person name="Caufield P.W."/>
            <person name="Cui Y."/>
            <person name="Zhang H."/>
            <person name="O'Toole P.W."/>
        </authorList>
    </citation>
    <scope>NUCLEOTIDE SEQUENCE [LARGE SCALE GENOMIC DNA]</scope>
    <source>
        <strain evidence="1 2">DSM 21115</strain>
    </source>
</reference>